<feature type="compositionally biased region" description="Low complexity" evidence="1">
    <location>
        <begin position="499"/>
        <end position="517"/>
    </location>
</feature>
<gene>
    <name evidence="3" type="primary">Tgi</name>
</gene>
<feature type="region of interest" description="Disordered" evidence="1">
    <location>
        <begin position="498"/>
        <end position="519"/>
    </location>
</feature>
<feature type="region of interest" description="Disordered" evidence="1">
    <location>
        <begin position="110"/>
        <end position="142"/>
    </location>
</feature>
<feature type="compositionally biased region" description="Pro residues" evidence="1">
    <location>
        <begin position="456"/>
        <end position="474"/>
    </location>
</feature>
<feature type="compositionally biased region" description="Basic and acidic residues" evidence="1">
    <location>
        <begin position="205"/>
        <end position="219"/>
    </location>
</feature>
<feature type="compositionally biased region" description="Low complexity" evidence="1">
    <location>
        <begin position="446"/>
        <end position="455"/>
    </location>
</feature>
<dbReference type="OrthoDB" id="10040691at2759"/>
<dbReference type="InterPro" id="IPR028184">
    <property type="entry name" value="VGLL4"/>
</dbReference>
<evidence type="ECO:0000313" key="2">
    <source>
        <dbReference type="Proteomes" id="UP001652661"/>
    </source>
</evidence>
<organism evidence="2 3">
    <name type="scientific">Drosophila kikkawai</name>
    <name type="common">Fruit fly</name>
    <dbReference type="NCBI Taxonomy" id="30033"/>
    <lineage>
        <taxon>Eukaryota</taxon>
        <taxon>Metazoa</taxon>
        <taxon>Ecdysozoa</taxon>
        <taxon>Arthropoda</taxon>
        <taxon>Hexapoda</taxon>
        <taxon>Insecta</taxon>
        <taxon>Pterygota</taxon>
        <taxon>Neoptera</taxon>
        <taxon>Endopterygota</taxon>
        <taxon>Diptera</taxon>
        <taxon>Brachycera</taxon>
        <taxon>Muscomorpha</taxon>
        <taxon>Ephydroidea</taxon>
        <taxon>Drosophilidae</taxon>
        <taxon>Drosophila</taxon>
        <taxon>Sophophora</taxon>
    </lineage>
</organism>
<accession>A0A6P4JLV3</accession>
<dbReference type="PANTHER" id="PTHR17604:SF7">
    <property type="entry name" value="TONDU-DOMAIN-CONTAINING GROWTH INHIBITOR, ISOFORM A"/>
    <property type="match status" value="1"/>
</dbReference>
<feature type="compositionally biased region" description="Polar residues" evidence="1">
    <location>
        <begin position="252"/>
        <end position="262"/>
    </location>
</feature>
<evidence type="ECO:0000256" key="1">
    <source>
        <dbReference type="SAM" id="MobiDB-lite"/>
    </source>
</evidence>
<evidence type="ECO:0000313" key="3">
    <source>
        <dbReference type="RefSeq" id="XP_017036631.1"/>
    </source>
</evidence>
<feature type="region of interest" description="Disordered" evidence="1">
    <location>
        <begin position="32"/>
        <end position="75"/>
    </location>
</feature>
<dbReference type="GO" id="GO:0045892">
    <property type="term" value="P:negative regulation of DNA-templated transcription"/>
    <property type="evidence" value="ECO:0007669"/>
    <property type="project" value="TreeGrafter"/>
</dbReference>
<dbReference type="RefSeq" id="XP_017036631.1">
    <property type="nucleotide sequence ID" value="XM_017181142.3"/>
</dbReference>
<name>A0A6P4JLV3_DROKI</name>
<sequence>MDYLCILNAFEQNYYNRVKEIERLAAAAAAASSSSPASSASPASSTASTSSASCLNGPSTSSTASSTGSSPSTSVREVAHAAAALAASQRLAAYQGQEQGQGQGMIYQHHRQQMEQLQQSHALRSGSVTPQSQPASDPNSSNMANSLLWQPWRDLQQAAAMHHQLYRQQQQFQKEMRVTAKELPTTKWRRERRQRTAEYQVHDAVSSDREREREDRDMDSPIDMSVSSGTLKHQLRASPPPPYREPLPGTNYAANSRPSVITQAPPKREPPEQAHSSDVAMSDIDEHFRRSLGENYAALFSKKSPTPTPTPTPSPGVTPKQQASPLAHGPPSVSCTAAPVASHLYQQHRSPLALPVLHSPILRSRPESPQLELPPPQDEPLPLSLALHRNQAPPSPPPSAKEAGPALAMTDNEVMEPATPHHTPPRYNTPSPAYAANSVPGGSVGTPNLTTTPTTTPTPTPTLTPTPTATPNPTQPTTQLPTTPSMPAIIRVKAEPGLAAAAASSTQTPPASPTSSTNISIFTKTEASVDDHFAKALGDTWKKLQGGHKE</sequence>
<feature type="compositionally biased region" description="Pro residues" evidence="1">
    <location>
        <begin position="306"/>
        <end position="316"/>
    </location>
</feature>
<protein>
    <submittedName>
        <fullName evidence="3">Protein enabled homolog isoform X1</fullName>
    </submittedName>
</protein>
<feature type="region of interest" description="Disordered" evidence="1">
    <location>
        <begin position="187"/>
        <end position="280"/>
    </location>
</feature>
<dbReference type="InterPro" id="IPR006627">
    <property type="entry name" value="TDU_repeat"/>
</dbReference>
<dbReference type="AlphaFoldDB" id="A0A6P4JLV3"/>
<dbReference type="GO" id="GO:0001223">
    <property type="term" value="F:transcription coactivator binding"/>
    <property type="evidence" value="ECO:0007669"/>
    <property type="project" value="TreeGrafter"/>
</dbReference>
<proteinExistence type="predicted"/>
<keyword evidence="2" id="KW-1185">Reference proteome</keyword>
<reference evidence="3" key="1">
    <citation type="submission" date="2025-08" db="UniProtKB">
        <authorList>
            <consortium name="RefSeq"/>
        </authorList>
    </citation>
    <scope>IDENTIFICATION</scope>
    <source>
        <strain evidence="3">14028-0561.14</strain>
        <tissue evidence="3">Whole fly</tissue>
    </source>
</reference>
<dbReference type="SMART" id="SM00711">
    <property type="entry name" value="TDU"/>
    <property type="match status" value="2"/>
</dbReference>
<feature type="region of interest" description="Disordered" evidence="1">
    <location>
        <begin position="299"/>
        <end position="336"/>
    </location>
</feature>
<dbReference type="PANTHER" id="PTHR17604">
    <property type="entry name" value="TRANSCRIPTION COFACTOR VESTIGIAL-LIKE PROTEIN 4"/>
    <property type="match status" value="1"/>
</dbReference>
<feature type="region of interest" description="Disordered" evidence="1">
    <location>
        <begin position="361"/>
        <end position="483"/>
    </location>
</feature>
<dbReference type="Proteomes" id="UP001652661">
    <property type="component" value="Chromosome 3L"/>
</dbReference>
<feature type="compositionally biased region" description="Polar residues" evidence="1">
    <location>
        <begin position="126"/>
        <end position="142"/>
    </location>
</feature>